<dbReference type="PROSITE" id="PS50943">
    <property type="entry name" value="HTH_CROC1"/>
    <property type="match status" value="1"/>
</dbReference>
<evidence type="ECO:0000313" key="2">
    <source>
        <dbReference type="EMBL" id="BAH76014.1"/>
    </source>
</evidence>
<dbReference type="EMBL" id="AP010904">
    <property type="protein sequence ID" value="BAH76014.1"/>
    <property type="molecule type" value="Genomic_DNA"/>
</dbReference>
<dbReference type="SMART" id="SM00530">
    <property type="entry name" value="HTH_XRE"/>
    <property type="match status" value="1"/>
</dbReference>
<dbReference type="HOGENOM" id="CLU_163847_0_0_7"/>
<dbReference type="Gene3D" id="1.10.260.40">
    <property type="entry name" value="lambda repressor-like DNA-binding domains"/>
    <property type="match status" value="1"/>
</dbReference>
<dbReference type="Proteomes" id="UP000009071">
    <property type="component" value="Chromosome"/>
</dbReference>
<reference evidence="2 3" key="1">
    <citation type="journal article" date="2009" name="Genome Res.">
        <title>Whole genome sequence of Desulfovibrio magneticus strain RS-1 revealed common gene clusters in magnetotactic bacteria.</title>
        <authorList>
            <person name="Nakazawa H."/>
            <person name="Arakaki A."/>
            <person name="Narita-Yamada S."/>
            <person name="Yashiro I."/>
            <person name="Jinno K."/>
            <person name="Aoki N."/>
            <person name="Tsuruyama A."/>
            <person name="Okamura Y."/>
            <person name="Tanikawa S."/>
            <person name="Fujita N."/>
            <person name="Takeyama H."/>
            <person name="Matsunaga T."/>
        </authorList>
    </citation>
    <scope>NUCLEOTIDE SEQUENCE [LARGE SCALE GENOMIC DNA]</scope>
    <source>
        <strain evidence="3">ATCC 700980 / DSM 13731 / RS-1</strain>
    </source>
</reference>
<sequence>MLEITKTFRADGFVVISVVVPADRVDDVVRAIEKALEPDIPAEEAFAGFGPGDALRGMRRLREMTQAQLAAAIGVHKSHISGMERGRRPIGKEMAKRLADALNTSYKVFL</sequence>
<gene>
    <name evidence="2" type="ordered locus">DMR_25230</name>
</gene>
<name>C4XT67_SOLM1</name>
<feature type="domain" description="HTH cro/C1-type" evidence="1">
    <location>
        <begin position="55"/>
        <end position="109"/>
    </location>
</feature>
<dbReference type="OrthoDB" id="9807711at2"/>
<evidence type="ECO:0000313" key="3">
    <source>
        <dbReference type="Proteomes" id="UP000009071"/>
    </source>
</evidence>
<dbReference type="InterPro" id="IPR010982">
    <property type="entry name" value="Lambda_DNA-bd_dom_sf"/>
</dbReference>
<dbReference type="KEGG" id="dma:DMR_25230"/>
<proteinExistence type="predicted"/>
<dbReference type="CDD" id="cd00093">
    <property type="entry name" value="HTH_XRE"/>
    <property type="match status" value="1"/>
</dbReference>
<dbReference type="AlphaFoldDB" id="C4XT67"/>
<dbReference type="SUPFAM" id="SSF47413">
    <property type="entry name" value="lambda repressor-like DNA-binding domains"/>
    <property type="match status" value="1"/>
</dbReference>
<keyword evidence="3" id="KW-1185">Reference proteome</keyword>
<dbReference type="GO" id="GO:0003677">
    <property type="term" value="F:DNA binding"/>
    <property type="evidence" value="ECO:0007669"/>
    <property type="project" value="UniProtKB-KW"/>
</dbReference>
<organism evidence="2 3">
    <name type="scientific">Solidesulfovibrio magneticus (strain ATCC 700980 / DSM 13731 / RS-1)</name>
    <name type="common">Desulfovibrio magneticus</name>
    <dbReference type="NCBI Taxonomy" id="573370"/>
    <lineage>
        <taxon>Bacteria</taxon>
        <taxon>Pseudomonadati</taxon>
        <taxon>Thermodesulfobacteriota</taxon>
        <taxon>Desulfovibrionia</taxon>
        <taxon>Desulfovibrionales</taxon>
        <taxon>Desulfovibrionaceae</taxon>
        <taxon>Solidesulfovibrio</taxon>
    </lineage>
</organism>
<protein>
    <submittedName>
        <fullName evidence="2">Xre family DNA-binding protein</fullName>
    </submittedName>
</protein>
<accession>C4XT67</accession>
<dbReference type="STRING" id="573370.DMR_25230"/>
<evidence type="ECO:0000259" key="1">
    <source>
        <dbReference type="PROSITE" id="PS50943"/>
    </source>
</evidence>
<dbReference type="RefSeq" id="WP_015861193.1">
    <property type="nucleotide sequence ID" value="NC_012796.1"/>
</dbReference>
<keyword evidence="2" id="KW-0238">DNA-binding</keyword>
<dbReference type="InterPro" id="IPR001387">
    <property type="entry name" value="Cro/C1-type_HTH"/>
</dbReference>
<dbReference type="Pfam" id="PF01381">
    <property type="entry name" value="HTH_3"/>
    <property type="match status" value="1"/>
</dbReference>
<dbReference type="eggNOG" id="COG1396">
    <property type="taxonomic scope" value="Bacteria"/>
</dbReference>